<evidence type="ECO:0000256" key="2">
    <source>
        <dbReference type="SAM" id="Phobius"/>
    </source>
</evidence>
<dbReference type="Proteomes" id="UP001442841">
    <property type="component" value="Chromosome"/>
</dbReference>
<keyword evidence="2" id="KW-0472">Membrane</keyword>
<evidence type="ECO:0000313" key="4">
    <source>
        <dbReference type="Proteomes" id="UP001442841"/>
    </source>
</evidence>
<feature type="region of interest" description="Disordered" evidence="1">
    <location>
        <begin position="97"/>
        <end position="147"/>
    </location>
</feature>
<protein>
    <submittedName>
        <fullName evidence="3">Uncharacterized protein</fullName>
    </submittedName>
</protein>
<evidence type="ECO:0000256" key="1">
    <source>
        <dbReference type="SAM" id="MobiDB-lite"/>
    </source>
</evidence>
<sequence length="292" mass="31230">MATWEDGPEYAPVARPGSFASPEVPALSVAPPRPTPSAQAPAERPRFDQAEKLRELATYGPPPGPERDPNEPYDVVRSTMTEIDSAWSMVHHYHVQGDDPAQWAPPNGNPVGPQQPDPRLPILLAGTPAPPPGPVPGTGPVPGAGPVPATQPEWLPDGGQHREPSVAFGTVFNAVSLPVFMTLLIGGLAMAVPFFGFLSPLMFILAFVTSGRIGYRRHWIRNTFLVATGALVTTIVAGLLMNPVDVLAFADLVYAVSTAICWMVLIAVFLIVWQAIAAGDRPDFPRRASGWD</sequence>
<evidence type="ECO:0000313" key="3">
    <source>
        <dbReference type="EMBL" id="XAN06786.1"/>
    </source>
</evidence>
<feature type="region of interest" description="Disordered" evidence="1">
    <location>
        <begin position="1"/>
        <end position="73"/>
    </location>
</feature>
<keyword evidence="4" id="KW-1185">Reference proteome</keyword>
<feature type="transmembrane region" description="Helical" evidence="2">
    <location>
        <begin position="179"/>
        <end position="207"/>
    </location>
</feature>
<feature type="compositionally biased region" description="Pro residues" evidence="1">
    <location>
        <begin position="128"/>
        <end position="145"/>
    </location>
</feature>
<reference evidence="3 4" key="1">
    <citation type="submission" date="2024-04" db="EMBL/GenBank/DDBJ databases">
        <title>Isolation of an actinomycete strain from pig manure.</title>
        <authorList>
            <person name="Gong T."/>
            <person name="Yu Z."/>
            <person name="An M."/>
            <person name="Wei C."/>
            <person name="Yang W."/>
            <person name="Liu L."/>
        </authorList>
    </citation>
    <scope>NUCLEOTIDE SEQUENCE [LARGE SCALE GENOMIC DNA]</scope>
    <source>
        <strain evidence="3 4">ZF39</strain>
    </source>
</reference>
<keyword evidence="2" id="KW-0812">Transmembrane</keyword>
<feature type="transmembrane region" description="Helical" evidence="2">
    <location>
        <begin position="219"/>
        <end position="240"/>
    </location>
</feature>
<organism evidence="3 4">
    <name type="scientific">Ammonicoccus fulvus</name>
    <dbReference type="NCBI Taxonomy" id="3138240"/>
    <lineage>
        <taxon>Bacteria</taxon>
        <taxon>Bacillati</taxon>
        <taxon>Actinomycetota</taxon>
        <taxon>Actinomycetes</taxon>
        <taxon>Propionibacteriales</taxon>
        <taxon>Propionibacteriaceae</taxon>
        <taxon>Ammonicoccus</taxon>
    </lineage>
</organism>
<feature type="compositionally biased region" description="Basic and acidic residues" evidence="1">
    <location>
        <begin position="43"/>
        <end position="55"/>
    </location>
</feature>
<feature type="transmembrane region" description="Helical" evidence="2">
    <location>
        <begin position="252"/>
        <end position="277"/>
    </location>
</feature>
<accession>A0ABZ3FQ84</accession>
<name>A0ABZ3FQ84_9ACTN</name>
<dbReference type="EMBL" id="CP154795">
    <property type="protein sequence ID" value="XAN06786.1"/>
    <property type="molecule type" value="Genomic_DNA"/>
</dbReference>
<keyword evidence="2" id="KW-1133">Transmembrane helix</keyword>
<gene>
    <name evidence="3" type="ORF">AADG42_05500</name>
</gene>
<dbReference type="RefSeq" id="WP_425308217.1">
    <property type="nucleotide sequence ID" value="NZ_CP154795.1"/>
</dbReference>
<proteinExistence type="predicted"/>